<dbReference type="RefSeq" id="WP_034871281.1">
    <property type="nucleotide sequence ID" value="NZ_CBCSDR010000005.1"/>
</dbReference>
<accession>A0A7T7ZWM6</accession>
<protein>
    <submittedName>
        <fullName evidence="1">Uncharacterized protein</fullName>
    </submittedName>
</protein>
<dbReference type="EMBL" id="CP067018">
    <property type="protein sequence ID" value="QQN57508.1"/>
    <property type="molecule type" value="Genomic_DNA"/>
</dbReference>
<keyword evidence="2" id="KW-1185">Reference proteome</keyword>
<gene>
    <name evidence="1" type="ORF">I6H88_13750</name>
</gene>
<dbReference type="Proteomes" id="UP000595426">
    <property type="component" value="Chromosome"/>
</dbReference>
<evidence type="ECO:0000313" key="2">
    <source>
        <dbReference type="Proteomes" id="UP000595426"/>
    </source>
</evidence>
<organism evidence="1 2">
    <name type="scientific">Elizabethkingia bruuniana</name>
    <dbReference type="NCBI Taxonomy" id="1756149"/>
    <lineage>
        <taxon>Bacteria</taxon>
        <taxon>Pseudomonadati</taxon>
        <taxon>Bacteroidota</taxon>
        <taxon>Flavobacteriia</taxon>
        <taxon>Flavobacteriales</taxon>
        <taxon>Weeksellaceae</taxon>
        <taxon>Elizabethkingia</taxon>
    </lineage>
</organism>
<dbReference type="AlphaFoldDB" id="A0A7T7ZWM6"/>
<proteinExistence type="predicted"/>
<evidence type="ECO:0000313" key="1">
    <source>
        <dbReference type="EMBL" id="QQN57508.1"/>
    </source>
</evidence>
<reference evidence="1 2" key="1">
    <citation type="submission" date="2020-12" db="EMBL/GenBank/DDBJ databases">
        <title>FDA dAtabase for Regulatory Grade micrObial Sequences (FDA-ARGOS): Supporting development and validation of Infectious Disease Dx tests.</title>
        <authorList>
            <person name="Kerrigan L."/>
            <person name="Long C."/>
            <person name="Tallon L."/>
            <person name="Sadzewicz L."/>
            <person name="Zhao X."/>
            <person name="Boylan J."/>
            <person name="Ott S."/>
            <person name="Bowen H."/>
            <person name="Vavikolanu K."/>
            <person name="Mehta A."/>
            <person name="Aluvathingal J."/>
            <person name="Nadendla S."/>
            <person name="Yan Y."/>
            <person name="Sichtig H."/>
        </authorList>
    </citation>
    <scope>NUCLEOTIDE SEQUENCE [LARGE SCALE GENOMIC DNA]</scope>
    <source>
        <strain evidence="1 2">FDAARGOS_1031</strain>
    </source>
</reference>
<name>A0A7T7ZWM6_9FLAO</name>
<sequence>MKRLEELFTEMTREIPFVINEELKPYILELAQIYAREVAQASLEKAAEEVSRNYNDSYECKQDILNPNNITLL</sequence>
<dbReference type="KEGG" id="egm:AYC65_02825"/>
<dbReference type="GeneID" id="93131816"/>